<dbReference type="InterPro" id="IPR027417">
    <property type="entry name" value="P-loop_NTPase"/>
</dbReference>
<evidence type="ECO:0000313" key="3">
    <source>
        <dbReference type="Proteomes" id="UP001470230"/>
    </source>
</evidence>
<comment type="caution">
    <text evidence="2">The sequence shown here is derived from an EMBL/GenBank/DDBJ whole genome shotgun (WGS) entry which is preliminary data.</text>
</comment>
<proteinExistence type="predicted"/>
<dbReference type="Gene3D" id="3.40.50.300">
    <property type="entry name" value="P-loop containing nucleotide triphosphate hydrolases"/>
    <property type="match status" value="1"/>
</dbReference>
<organism evidence="2 3">
    <name type="scientific">Tritrichomonas musculus</name>
    <dbReference type="NCBI Taxonomy" id="1915356"/>
    <lineage>
        <taxon>Eukaryota</taxon>
        <taxon>Metamonada</taxon>
        <taxon>Parabasalia</taxon>
        <taxon>Tritrichomonadida</taxon>
        <taxon>Tritrichomonadidae</taxon>
        <taxon>Tritrichomonas</taxon>
    </lineage>
</organism>
<keyword evidence="3" id="KW-1185">Reference proteome</keyword>
<gene>
    <name evidence="2" type="ORF">M9Y10_029087</name>
</gene>
<dbReference type="InterPro" id="IPR000605">
    <property type="entry name" value="Helicase_SF3_ssDNA/RNA_vir"/>
</dbReference>
<reference evidence="2 3" key="1">
    <citation type="submission" date="2024-04" db="EMBL/GenBank/DDBJ databases">
        <title>Tritrichomonas musculus Genome.</title>
        <authorList>
            <person name="Alves-Ferreira E."/>
            <person name="Grigg M."/>
            <person name="Lorenzi H."/>
            <person name="Galac M."/>
        </authorList>
    </citation>
    <scope>NUCLEOTIDE SEQUENCE [LARGE SCALE GENOMIC DNA]</scope>
    <source>
        <strain evidence="2 3">EAF2021</strain>
    </source>
</reference>
<protein>
    <recommendedName>
        <fullName evidence="1">Helicase superfamily 3 single-stranded DNA/RNA virus domain-containing protein</fullName>
    </recommendedName>
</protein>
<dbReference type="EMBL" id="JAPFFF010000004">
    <property type="protein sequence ID" value="KAK8891865.1"/>
    <property type="molecule type" value="Genomic_DNA"/>
</dbReference>
<name>A0ABR2KL57_9EUKA</name>
<dbReference type="SUPFAM" id="SSF52540">
    <property type="entry name" value="P-loop containing nucleoside triphosphate hydrolases"/>
    <property type="match status" value="1"/>
</dbReference>
<evidence type="ECO:0000259" key="1">
    <source>
        <dbReference type="Pfam" id="PF00910"/>
    </source>
</evidence>
<feature type="domain" description="Helicase superfamily 3 single-stranded DNA/RNA virus" evidence="1">
    <location>
        <begin position="47"/>
        <end position="98"/>
    </location>
</feature>
<accession>A0ABR2KL57</accession>
<dbReference type="Proteomes" id="UP001470230">
    <property type="component" value="Unassembled WGS sequence"/>
</dbReference>
<evidence type="ECO:0000313" key="2">
    <source>
        <dbReference type="EMBL" id="KAK8891865.1"/>
    </source>
</evidence>
<dbReference type="Pfam" id="PF00910">
    <property type="entry name" value="RNA_helicase"/>
    <property type="match status" value="1"/>
</dbReference>
<sequence length="181" mass="21761">MSMTWIEFYEIWTQIAFQFTTLCMKWKMDHADRLPQWEGSLKVKNFWITGPPGCGKSYWARKQVPQDLFFFKQQNKWWDTYDEKRIKVVLIEDAGINSLRSFPEKVKVWADAYWFQAEIKNGQIIVNPQKWFFIVTSNYTITEIWPEPEDHDPIKKRFTEVSVSTRSDLFFLNQLDVSILK</sequence>